<dbReference type="InterPro" id="IPR027477">
    <property type="entry name" value="Succ_DH/fumarate_Rdtase_cat_sf"/>
</dbReference>
<proteinExistence type="inferred from homology"/>
<dbReference type="GO" id="GO:0005737">
    <property type="term" value="C:cytoplasm"/>
    <property type="evidence" value="ECO:0007669"/>
    <property type="project" value="UniProtKB-SubCell"/>
</dbReference>
<evidence type="ECO:0000313" key="17">
    <source>
        <dbReference type="EMBL" id="SMX73792.1"/>
    </source>
</evidence>
<dbReference type="PANTHER" id="PTHR42716">
    <property type="entry name" value="L-ASPARTATE OXIDASE"/>
    <property type="match status" value="1"/>
</dbReference>
<evidence type="ECO:0000256" key="3">
    <source>
        <dbReference type="ARBA" id="ARBA00008562"/>
    </source>
</evidence>
<dbReference type="Gene3D" id="1.20.58.100">
    <property type="entry name" value="Fumarate reductase/succinate dehydrogenase flavoprotein-like, C-terminal domain"/>
    <property type="match status" value="1"/>
</dbReference>
<feature type="region of interest" description="Disordered" evidence="14">
    <location>
        <begin position="473"/>
        <end position="510"/>
    </location>
</feature>
<dbReference type="InterPro" id="IPR037099">
    <property type="entry name" value="Fum_R/Succ_DH_flav-like_C_sf"/>
</dbReference>
<evidence type="ECO:0000256" key="14">
    <source>
        <dbReference type="SAM" id="MobiDB-lite"/>
    </source>
</evidence>
<evidence type="ECO:0000256" key="6">
    <source>
        <dbReference type="ARBA" id="ARBA00022630"/>
    </source>
</evidence>
<dbReference type="EC" id="1.4.3.16" evidence="4 12"/>
<dbReference type="InterPro" id="IPR003953">
    <property type="entry name" value="FAD-dep_OxRdtase_2_FAD-bd"/>
</dbReference>
<evidence type="ECO:0000256" key="7">
    <source>
        <dbReference type="ARBA" id="ARBA00022642"/>
    </source>
</evidence>
<dbReference type="Pfam" id="PF02910">
    <property type="entry name" value="Succ_DH_flav_C"/>
    <property type="match status" value="1"/>
</dbReference>
<dbReference type="NCBIfam" id="TIGR00551">
    <property type="entry name" value="nadB"/>
    <property type="match status" value="1"/>
</dbReference>
<comment type="subcellular location">
    <subcellularLocation>
        <location evidence="13">Cytoplasm</location>
    </subcellularLocation>
</comment>
<dbReference type="GO" id="GO:0008734">
    <property type="term" value="F:L-aspartate oxidase activity"/>
    <property type="evidence" value="ECO:0007669"/>
    <property type="project" value="UniProtKB-UniRule"/>
</dbReference>
<comment type="catalytic activity">
    <reaction evidence="11">
        <text>L-aspartate + O2 = iminosuccinate + H2O2</text>
        <dbReference type="Rhea" id="RHEA:25876"/>
        <dbReference type="ChEBI" id="CHEBI:15379"/>
        <dbReference type="ChEBI" id="CHEBI:16240"/>
        <dbReference type="ChEBI" id="CHEBI:29991"/>
        <dbReference type="ChEBI" id="CHEBI:77875"/>
        <dbReference type="EC" id="1.4.3.16"/>
    </reaction>
    <physiologicalReaction direction="left-to-right" evidence="11">
        <dbReference type="Rhea" id="RHEA:25877"/>
    </physiologicalReaction>
</comment>
<protein>
    <recommendedName>
        <fullName evidence="5 12">L-aspartate oxidase</fullName>
        <ecNumber evidence="4 12">1.4.3.16</ecNumber>
    </recommendedName>
</protein>
<evidence type="ECO:0000256" key="4">
    <source>
        <dbReference type="ARBA" id="ARBA00012173"/>
    </source>
</evidence>
<dbReference type="SUPFAM" id="SSF56425">
    <property type="entry name" value="Succinate dehydrogenase/fumarate reductase flavoprotein, catalytic domain"/>
    <property type="match status" value="1"/>
</dbReference>
<evidence type="ECO:0000256" key="13">
    <source>
        <dbReference type="RuleBase" id="RU362049"/>
    </source>
</evidence>
<dbReference type="AlphaFoldDB" id="A0A2H1IFK6"/>
<evidence type="ECO:0000259" key="16">
    <source>
        <dbReference type="Pfam" id="PF02910"/>
    </source>
</evidence>
<dbReference type="InterPro" id="IPR036188">
    <property type="entry name" value="FAD/NAD-bd_sf"/>
</dbReference>
<dbReference type="UniPathway" id="UPA00253">
    <property type="reaction ID" value="UER00326"/>
</dbReference>
<dbReference type="InterPro" id="IPR015939">
    <property type="entry name" value="Fum_Rdtase/Succ_DH_flav-like_C"/>
</dbReference>
<evidence type="ECO:0000256" key="10">
    <source>
        <dbReference type="ARBA" id="ARBA00029426"/>
    </source>
</evidence>
<accession>A0A2H1IFK6</accession>
<comment type="pathway">
    <text evidence="2 13">Cofactor biosynthesis; NAD(+) biosynthesis; iminoaspartate from L-aspartate (oxidase route): step 1/1.</text>
</comment>
<feature type="region of interest" description="Disordered" evidence="14">
    <location>
        <begin position="550"/>
        <end position="577"/>
    </location>
</feature>
<dbReference type="Proteomes" id="UP000234498">
    <property type="component" value="Unassembled WGS sequence"/>
</dbReference>
<dbReference type="OrthoDB" id="9805351at2"/>
<dbReference type="RefSeq" id="WP_101554139.1">
    <property type="nucleotide sequence ID" value="NZ_FXZA01000003.1"/>
</dbReference>
<evidence type="ECO:0000256" key="5">
    <source>
        <dbReference type="ARBA" id="ARBA00021901"/>
    </source>
</evidence>
<evidence type="ECO:0000256" key="1">
    <source>
        <dbReference type="ARBA" id="ARBA00001974"/>
    </source>
</evidence>
<dbReference type="PRINTS" id="PR00368">
    <property type="entry name" value="FADPNR"/>
</dbReference>
<sequence>MSRVIVAGSGIAGLTAALRLSGRHTVTLVTKDRLGESNTEWAQGGIAGVIGPDDTVDAHVADTLTAGAGHCDPEAVHTLCEAGSDAIVSLAEAGVDFDTDPAGVWARGMEGAHSYPRIFHSGGDATGQAISTALAQKLRTEVAAGRVTLLEDTMLVDILTSDDDRRPGRATEVATATGITVLRDGSVETRAADAIVLATGGAGQLFAHTTNPAAATGDGLAAAIRAGAEVADLEFFQFHPTALVGPGFLISEAVRGAGALLLDERGRRFMADVDDRAELASRDVVALALHRRQAEQDGRPCFLDARAVPDVKAKFPSITAGLASQGLDLSRDLIPVTPAAHYFMGGVATDRDGRTSIEGLFAVGEVACTGVHGANRLASNSLLEGAVFAARAAAAIDALPADTSAAGLSAHRADLAVEDSNPVSHDLPLPQFRSFHQTALTRTELQGLTWAHLGVERTAAGLRTLLDRLNDGARKAGTTTNSARKAGTTTNSARIAGTSTDGARNADDHPTAPAAARIEALETANLALIAWHMARHALGREHSLGAHTRTDTTLTSSTTAPSTATPPTALLQEAPAC</sequence>
<evidence type="ECO:0000256" key="9">
    <source>
        <dbReference type="ARBA" id="ARBA00023002"/>
    </source>
</evidence>
<evidence type="ECO:0000313" key="18">
    <source>
        <dbReference type="Proteomes" id="UP000234498"/>
    </source>
</evidence>
<feature type="compositionally biased region" description="Polar residues" evidence="14">
    <location>
        <begin position="477"/>
        <end position="502"/>
    </location>
</feature>
<dbReference type="EMBL" id="FXZA01000003">
    <property type="protein sequence ID" value="SMX73792.1"/>
    <property type="molecule type" value="Genomic_DNA"/>
</dbReference>
<dbReference type="Gene3D" id="3.90.700.10">
    <property type="entry name" value="Succinate dehydrogenase/fumarate reductase flavoprotein, catalytic domain"/>
    <property type="match status" value="1"/>
</dbReference>
<keyword evidence="8 13" id="KW-0274">FAD</keyword>
<dbReference type="Gene3D" id="3.50.50.60">
    <property type="entry name" value="FAD/NAD(P)-binding domain"/>
    <property type="match status" value="1"/>
</dbReference>
<dbReference type="InterPro" id="IPR005288">
    <property type="entry name" value="NadB"/>
</dbReference>
<keyword evidence="9 13" id="KW-0560">Oxidoreductase</keyword>
<dbReference type="FunFam" id="3.90.700.10:FF:000002">
    <property type="entry name" value="L-aspartate oxidase"/>
    <property type="match status" value="1"/>
</dbReference>
<evidence type="ECO:0000259" key="15">
    <source>
        <dbReference type="Pfam" id="PF00890"/>
    </source>
</evidence>
<reference evidence="17 18" key="1">
    <citation type="submission" date="2017-03" db="EMBL/GenBank/DDBJ databases">
        <authorList>
            <person name="Afonso C.L."/>
            <person name="Miller P.J."/>
            <person name="Scott M.A."/>
            <person name="Spackman E."/>
            <person name="Goraichik I."/>
            <person name="Dimitrov K.M."/>
            <person name="Suarez D.L."/>
            <person name="Swayne D.E."/>
        </authorList>
    </citation>
    <scope>NUCLEOTIDE SEQUENCE [LARGE SCALE GENOMIC DNA]</scope>
    <source>
        <strain evidence="17 18">Mu101</strain>
    </source>
</reference>
<dbReference type="SUPFAM" id="SSF51905">
    <property type="entry name" value="FAD/NAD(P)-binding domain"/>
    <property type="match status" value="1"/>
</dbReference>
<gene>
    <name evidence="17" type="ORF">BLIN101_01131</name>
</gene>
<feature type="domain" description="Fumarate reductase/succinate dehydrogenase flavoprotein-like C-terminal" evidence="16">
    <location>
        <begin position="513"/>
        <end position="552"/>
    </location>
</feature>
<evidence type="ECO:0000256" key="8">
    <source>
        <dbReference type="ARBA" id="ARBA00022827"/>
    </source>
</evidence>
<comment type="cofactor">
    <cofactor evidence="1 13">
        <name>FAD</name>
        <dbReference type="ChEBI" id="CHEBI:57692"/>
    </cofactor>
</comment>
<organism evidence="17 18">
    <name type="scientific">Brevibacterium linens</name>
    <dbReference type="NCBI Taxonomy" id="1703"/>
    <lineage>
        <taxon>Bacteria</taxon>
        <taxon>Bacillati</taxon>
        <taxon>Actinomycetota</taxon>
        <taxon>Actinomycetes</taxon>
        <taxon>Micrococcales</taxon>
        <taxon>Brevibacteriaceae</taxon>
        <taxon>Brevibacterium</taxon>
    </lineage>
</organism>
<dbReference type="SUPFAM" id="SSF46977">
    <property type="entry name" value="Succinate dehydrogenase/fumarate reductase flavoprotein C-terminal domain"/>
    <property type="match status" value="1"/>
</dbReference>
<dbReference type="PANTHER" id="PTHR42716:SF2">
    <property type="entry name" value="L-ASPARTATE OXIDASE, CHLOROPLASTIC"/>
    <property type="match status" value="1"/>
</dbReference>
<dbReference type="Pfam" id="PF00890">
    <property type="entry name" value="FAD_binding_2"/>
    <property type="match status" value="1"/>
</dbReference>
<comment type="similarity">
    <text evidence="3 13">Belongs to the FAD-dependent oxidoreductase 2 family. NadB subfamily.</text>
</comment>
<comment type="function">
    <text evidence="10">Catalyzes the oxidation of L-aspartate to iminoaspartate, the first step in the de novo biosynthesis of NAD(+).</text>
</comment>
<dbReference type="GO" id="GO:0034628">
    <property type="term" value="P:'de novo' NAD+ biosynthetic process from L-aspartate"/>
    <property type="evidence" value="ECO:0007669"/>
    <property type="project" value="TreeGrafter"/>
</dbReference>
<feature type="compositionally biased region" description="Low complexity" evidence="14">
    <location>
        <begin position="552"/>
        <end position="571"/>
    </location>
</feature>
<dbReference type="GO" id="GO:0033765">
    <property type="term" value="F:steroid dehydrogenase activity, acting on the CH-CH group of donors"/>
    <property type="evidence" value="ECO:0007669"/>
    <property type="project" value="UniProtKB-ARBA"/>
</dbReference>
<evidence type="ECO:0000256" key="11">
    <source>
        <dbReference type="ARBA" id="ARBA00048305"/>
    </source>
</evidence>
<name>A0A2H1IFK6_BRELN</name>
<keyword evidence="7 13" id="KW-0662">Pyridine nucleotide biosynthesis</keyword>
<feature type="domain" description="FAD-dependent oxidoreductase 2 FAD-binding" evidence="15">
    <location>
        <begin position="4"/>
        <end position="382"/>
    </location>
</feature>
<evidence type="ECO:0000256" key="2">
    <source>
        <dbReference type="ARBA" id="ARBA00004950"/>
    </source>
</evidence>
<keyword evidence="6 13" id="KW-0285">Flavoprotein</keyword>
<evidence type="ECO:0000256" key="12">
    <source>
        <dbReference type="NCBIfam" id="TIGR00551"/>
    </source>
</evidence>